<dbReference type="GO" id="GO:0003700">
    <property type="term" value="F:DNA-binding transcription factor activity"/>
    <property type="evidence" value="ECO:0007669"/>
    <property type="project" value="InterPro"/>
</dbReference>
<dbReference type="PANTHER" id="PTHR30427">
    <property type="entry name" value="TRANSCRIPTIONAL ACTIVATOR PROTEIN LYSR"/>
    <property type="match status" value="1"/>
</dbReference>
<keyword evidence="3" id="KW-0238">DNA-binding</keyword>
<evidence type="ECO:0000313" key="7">
    <source>
        <dbReference type="Proteomes" id="UP000237655"/>
    </source>
</evidence>
<dbReference type="PROSITE" id="PS50931">
    <property type="entry name" value="HTH_LYSR"/>
    <property type="match status" value="1"/>
</dbReference>
<dbReference type="InterPro" id="IPR000847">
    <property type="entry name" value="LysR_HTH_N"/>
</dbReference>
<sequence length="309" mass="33682">MITFRQLEVFRAVMLTGSISGAAQMLGIAQPTATNTLKRLEDVLGVALFDRSGARLRPTATAQQIFEATTPSMSAFERLSQTVMDVVRGQHSVFRMGVSPSVSQGLGPRALSIFARRRPGTQLRMDTLSMMQNRDYLWFAEGDCTITIFPIEDPGIASFRVSSIGMVCVVPSDHRLAAQGRVTIHDIATEPLIFFHPNTPHGRFVRGIFDQAGIEPNISIETRFAQSAPCLMREGFGIALQDELSSLGLSDPGLTVLPLEGSPRQPVLLHCLADKRDGAEVRTVLSSLVQAVGELGFPDEYGAEERARP</sequence>
<dbReference type="Gene3D" id="3.40.190.290">
    <property type="match status" value="1"/>
</dbReference>
<keyword evidence="4" id="KW-0804">Transcription</keyword>
<dbReference type="EMBL" id="CP027665">
    <property type="protein sequence ID" value="AVO39065.1"/>
    <property type="molecule type" value="Genomic_DNA"/>
</dbReference>
<evidence type="ECO:0000256" key="4">
    <source>
        <dbReference type="ARBA" id="ARBA00023163"/>
    </source>
</evidence>
<name>A0A2S0MT56_9RHOB</name>
<comment type="similarity">
    <text evidence="1">Belongs to the LysR transcriptional regulatory family.</text>
</comment>
<evidence type="ECO:0000259" key="5">
    <source>
        <dbReference type="PROSITE" id="PS50931"/>
    </source>
</evidence>
<protein>
    <submittedName>
        <fullName evidence="6">LysR family transcriptional regulator</fullName>
    </submittedName>
</protein>
<dbReference type="Pfam" id="PF00126">
    <property type="entry name" value="HTH_1"/>
    <property type="match status" value="1"/>
</dbReference>
<evidence type="ECO:0000256" key="3">
    <source>
        <dbReference type="ARBA" id="ARBA00023125"/>
    </source>
</evidence>
<gene>
    <name evidence="6" type="ORF">C6Y53_16005</name>
</gene>
<dbReference type="GO" id="GO:0043565">
    <property type="term" value="F:sequence-specific DNA binding"/>
    <property type="evidence" value="ECO:0007669"/>
    <property type="project" value="TreeGrafter"/>
</dbReference>
<reference evidence="7" key="1">
    <citation type="submission" date="2018-03" db="EMBL/GenBank/DDBJ databases">
        <title>Genomic analysis of the strain SH-1 isolated from shrimp intestine.</title>
        <authorList>
            <person name="Kim Y.-S."/>
            <person name="Kim S.-E."/>
            <person name="Kim K.-H."/>
        </authorList>
    </citation>
    <scope>NUCLEOTIDE SEQUENCE [LARGE SCALE GENOMIC DNA]</scope>
    <source>
        <strain evidence="7">SH-1</strain>
    </source>
</reference>
<dbReference type="PRINTS" id="PR00039">
    <property type="entry name" value="HTHLYSR"/>
</dbReference>
<dbReference type="SUPFAM" id="SSF53850">
    <property type="entry name" value="Periplasmic binding protein-like II"/>
    <property type="match status" value="1"/>
</dbReference>
<keyword evidence="7" id="KW-1185">Reference proteome</keyword>
<dbReference type="InterPro" id="IPR036388">
    <property type="entry name" value="WH-like_DNA-bd_sf"/>
</dbReference>
<dbReference type="KEGG" id="thas:C6Y53_16005"/>
<dbReference type="SUPFAM" id="SSF46785">
    <property type="entry name" value="Winged helix' DNA-binding domain"/>
    <property type="match status" value="1"/>
</dbReference>
<dbReference type="InterPro" id="IPR005119">
    <property type="entry name" value="LysR_subst-bd"/>
</dbReference>
<evidence type="ECO:0000313" key="6">
    <source>
        <dbReference type="EMBL" id="AVO39065.1"/>
    </source>
</evidence>
<keyword evidence="2" id="KW-0805">Transcription regulation</keyword>
<dbReference type="RefSeq" id="WP_106473375.1">
    <property type="nucleotide sequence ID" value="NZ_CP027665.1"/>
</dbReference>
<dbReference type="AlphaFoldDB" id="A0A2S0MT56"/>
<feature type="domain" description="HTH lysR-type" evidence="5">
    <location>
        <begin position="2"/>
        <end position="59"/>
    </location>
</feature>
<dbReference type="Pfam" id="PF03466">
    <property type="entry name" value="LysR_substrate"/>
    <property type="match status" value="1"/>
</dbReference>
<dbReference type="Gene3D" id="1.10.10.10">
    <property type="entry name" value="Winged helix-like DNA-binding domain superfamily/Winged helix DNA-binding domain"/>
    <property type="match status" value="1"/>
</dbReference>
<accession>A0A2S0MT56</accession>
<dbReference type="Proteomes" id="UP000237655">
    <property type="component" value="Chromosome"/>
</dbReference>
<evidence type="ECO:0000256" key="1">
    <source>
        <dbReference type="ARBA" id="ARBA00009437"/>
    </source>
</evidence>
<dbReference type="InterPro" id="IPR036390">
    <property type="entry name" value="WH_DNA-bd_sf"/>
</dbReference>
<dbReference type="PANTHER" id="PTHR30427:SF1">
    <property type="entry name" value="TRANSCRIPTIONAL ACTIVATOR PROTEIN LYSR"/>
    <property type="match status" value="1"/>
</dbReference>
<dbReference type="GO" id="GO:0010628">
    <property type="term" value="P:positive regulation of gene expression"/>
    <property type="evidence" value="ECO:0007669"/>
    <property type="project" value="TreeGrafter"/>
</dbReference>
<evidence type="ECO:0000256" key="2">
    <source>
        <dbReference type="ARBA" id="ARBA00023015"/>
    </source>
</evidence>
<organism evidence="6 7">
    <name type="scientific">Pukyongiella litopenaei</name>
    <dbReference type="NCBI Taxonomy" id="2605946"/>
    <lineage>
        <taxon>Bacteria</taxon>
        <taxon>Pseudomonadati</taxon>
        <taxon>Pseudomonadota</taxon>
        <taxon>Alphaproteobacteria</taxon>
        <taxon>Rhodobacterales</taxon>
        <taxon>Paracoccaceae</taxon>
        <taxon>Pukyongiella</taxon>
    </lineage>
</organism>
<proteinExistence type="inferred from homology"/>